<protein>
    <submittedName>
        <fullName evidence="1">Uncharacterized protein</fullName>
    </submittedName>
</protein>
<name>A0A0A9BUI2_ARUDO</name>
<sequence length="39" mass="4886">MGIQKNRKMKIFYEILSFHRCIWSETVQYSMRGMQWDGW</sequence>
<dbReference type="EMBL" id="GBRH01230216">
    <property type="protein sequence ID" value="JAD67679.1"/>
    <property type="molecule type" value="Transcribed_RNA"/>
</dbReference>
<accession>A0A0A9BUI2</accession>
<organism evidence="1">
    <name type="scientific">Arundo donax</name>
    <name type="common">Giant reed</name>
    <name type="synonym">Donax arundinaceus</name>
    <dbReference type="NCBI Taxonomy" id="35708"/>
    <lineage>
        <taxon>Eukaryota</taxon>
        <taxon>Viridiplantae</taxon>
        <taxon>Streptophyta</taxon>
        <taxon>Embryophyta</taxon>
        <taxon>Tracheophyta</taxon>
        <taxon>Spermatophyta</taxon>
        <taxon>Magnoliopsida</taxon>
        <taxon>Liliopsida</taxon>
        <taxon>Poales</taxon>
        <taxon>Poaceae</taxon>
        <taxon>PACMAD clade</taxon>
        <taxon>Arundinoideae</taxon>
        <taxon>Arundineae</taxon>
        <taxon>Arundo</taxon>
    </lineage>
</organism>
<dbReference type="AlphaFoldDB" id="A0A0A9BUI2"/>
<proteinExistence type="predicted"/>
<reference evidence="1" key="1">
    <citation type="submission" date="2014-09" db="EMBL/GenBank/DDBJ databases">
        <authorList>
            <person name="Magalhaes I.L.F."/>
            <person name="Oliveira U."/>
            <person name="Santos F.R."/>
            <person name="Vidigal T.H.D.A."/>
            <person name="Brescovit A.D."/>
            <person name="Santos A.J."/>
        </authorList>
    </citation>
    <scope>NUCLEOTIDE SEQUENCE</scope>
    <source>
        <tissue evidence="1">Shoot tissue taken approximately 20 cm above the soil surface</tissue>
    </source>
</reference>
<evidence type="ECO:0000313" key="1">
    <source>
        <dbReference type="EMBL" id="JAD67679.1"/>
    </source>
</evidence>
<reference evidence="1" key="2">
    <citation type="journal article" date="2015" name="Data Brief">
        <title>Shoot transcriptome of the giant reed, Arundo donax.</title>
        <authorList>
            <person name="Barrero R.A."/>
            <person name="Guerrero F.D."/>
            <person name="Moolhuijzen P."/>
            <person name="Goolsby J.A."/>
            <person name="Tidwell J."/>
            <person name="Bellgard S.E."/>
            <person name="Bellgard M.I."/>
        </authorList>
    </citation>
    <scope>NUCLEOTIDE SEQUENCE</scope>
    <source>
        <tissue evidence="1">Shoot tissue taken approximately 20 cm above the soil surface</tissue>
    </source>
</reference>